<dbReference type="Gramene" id="KRH36410">
    <property type="protein sequence ID" value="KRH36410"/>
    <property type="gene ID" value="GLYMA_09G002000"/>
</dbReference>
<reference evidence="2" key="2">
    <citation type="submission" date="2018-02" db="UniProtKB">
        <authorList>
            <consortium name="EnsemblPlants"/>
        </authorList>
    </citation>
    <scope>IDENTIFICATION</scope>
    <source>
        <strain evidence="2">Williams 82</strain>
    </source>
</reference>
<reference evidence="1 2" key="1">
    <citation type="journal article" date="2010" name="Nature">
        <title>Genome sequence of the palaeopolyploid soybean.</title>
        <authorList>
            <person name="Schmutz J."/>
            <person name="Cannon S.B."/>
            <person name="Schlueter J."/>
            <person name="Ma J."/>
            <person name="Mitros T."/>
            <person name="Nelson W."/>
            <person name="Hyten D.L."/>
            <person name="Song Q."/>
            <person name="Thelen J.J."/>
            <person name="Cheng J."/>
            <person name="Xu D."/>
            <person name="Hellsten U."/>
            <person name="May G.D."/>
            <person name="Yu Y."/>
            <person name="Sakurai T."/>
            <person name="Umezawa T."/>
            <person name="Bhattacharyya M.K."/>
            <person name="Sandhu D."/>
            <person name="Valliyodan B."/>
            <person name="Lindquist E."/>
            <person name="Peto M."/>
            <person name="Grant D."/>
            <person name="Shu S."/>
            <person name="Goodstein D."/>
            <person name="Barry K."/>
            <person name="Futrell-Griggs M."/>
            <person name="Abernathy B."/>
            <person name="Du J."/>
            <person name="Tian Z."/>
            <person name="Zhu L."/>
            <person name="Gill N."/>
            <person name="Joshi T."/>
            <person name="Libault M."/>
            <person name="Sethuraman A."/>
            <person name="Zhang X.-C."/>
            <person name="Shinozaki K."/>
            <person name="Nguyen H.T."/>
            <person name="Wing R.A."/>
            <person name="Cregan P."/>
            <person name="Specht J."/>
            <person name="Grimwood J."/>
            <person name="Rokhsar D."/>
            <person name="Stacey G."/>
            <person name="Shoemaker R.C."/>
            <person name="Jackson S.A."/>
        </authorList>
    </citation>
    <scope>NUCLEOTIDE SEQUENCE</scope>
    <source>
        <strain evidence="2">cv. Williams 82</strain>
        <tissue evidence="1">Callus</tissue>
    </source>
</reference>
<protein>
    <submittedName>
        <fullName evidence="1 2">Uncharacterized protein</fullName>
    </submittedName>
</protein>
<dbReference type="Proteomes" id="UP000008827">
    <property type="component" value="Chromosome 9"/>
</dbReference>
<evidence type="ECO:0000313" key="1">
    <source>
        <dbReference type="EMBL" id="KRH36410.1"/>
    </source>
</evidence>
<name>A0A0R0I1G2_SOYBN</name>
<dbReference type="AlphaFoldDB" id="A0A0R0I1G2"/>
<evidence type="ECO:0000313" key="2">
    <source>
        <dbReference type="EnsemblPlants" id="KRH36410"/>
    </source>
</evidence>
<dbReference type="EnsemblPlants" id="KRH36410">
    <property type="protein sequence ID" value="KRH36410"/>
    <property type="gene ID" value="GLYMA_09G002000"/>
</dbReference>
<organism evidence="1">
    <name type="scientific">Glycine max</name>
    <name type="common">Soybean</name>
    <name type="synonym">Glycine hispida</name>
    <dbReference type="NCBI Taxonomy" id="3847"/>
    <lineage>
        <taxon>Eukaryota</taxon>
        <taxon>Viridiplantae</taxon>
        <taxon>Streptophyta</taxon>
        <taxon>Embryophyta</taxon>
        <taxon>Tracheophyta</taxon>
        <taxon>Spermatophyta</taxon>
        <taxon>Magnoliopsida</taxon>
        <taxon>eudicotyledons</taxon>
        <taxon>Gunneridae</taxon>
        <taxon>Pentapetalae</taxon>
        <taxon>rosids</taxon>
        <taxon>fabids</taxon>
        <taxon>Fabales</taxon>
        <taxon>Fabaceae</taxon>
        <taxon>Papilionoideae</taxon>
        <taxon>50 kb inversion clade</taxon>
        <taxon>NPAAA clade</taxon>
        <taxon>indigoferoid/millettioid clade</taxon>
        <taxon>Phaseoleae</taxon>
        <taxon>Glycine</taxon>
        <taxon>Glycine subgen. Soja</taxon>
    </lineage>
</organism>
<dbReference type="InParanoid" id="A0A0R0I1G2"/>
<accession>A0A0R0I1G2</accession>
<proteinExistence type="predicted"/>
<evidence type="ECO:0000313" key="3">
    <source>
        <dbReference type="Proteomes" id="UP000008827"/>
    </source>
</evidence>
<sequence length="91" mass="10294">MQGYNLPKAIHSLKTLKKACKTGKFRMSNPHFSIQSFLMVINLDNTDCYINFQLIFAYGIKGTTLVQPSISIPIHETNLQQKNVVKLISLP</sequence>
<dbReference type="EMBL" id="CM000842">
    <property type="protein sequence ID" value="KRH36410.1"/>
    <property type="molecule type" value="Genomic_DNA"/>
</dbReference>
<keyword evidence="3" id="KW-1185">Reference proteome</keyword>
<gene>
    <name evidence="1" type="ORF">GLYMA_09G002000</name>
</gene>
<reference evidence="1" key="3">
    <citation type="submission" date="2018-07" db="EMBL/GenBank/DDBJ databases">
        <title>WGS assembly of Glycine max.</title>
        <authorList>
            <person name="Schmutz J."/>
            <person name="Cannon S."/>
            <person name="Schlueter J."/>
            <person name="Ma J."/>
            <person name="Mitros T."/>
            <person name="Nelson W."/>
            <person name="Hyten D."/>
            <person name="Song Q."/>
            <person name="Thelen J."/>
            <person name="Cheng J."/>
            <person name="Xu D."/>
            <person name="Hellsten U."/>
            <person name="May G."/>
            <person name="Yu Y."/>
            <person name="Sakurai T."/>
            <person name="Umezawa T."/>
            <person name="Bhattacharyya M."/>
            <person name="Sandhu D."/>
            <person name="Valliyodan B."/>
            <person name="Lindquist E."/>
            <person name="Peto M."/>
            <person name="Grant D."/>
            <person name="Shu S."/>
            <person name="Goodstein D."/>
            <person name="Barry K."/>
            <person name="Futrell-Griggs M."/>
            <person name="Abernathy B."/>
            <person name="Du J."/>
            <person name="Tian Z."/>
            <person name="Zhu L."/>
            <person name="Gill N."/>
            <person name="Joshi T."/>
            <person name="Libault M."/>
            <person name="Sethuraman A."/>
            <person name="Zhang X."/>
            <person name="Shinozaki K."/>
            <person name="Nguyen H."/>
            <person name="Wing R."/>
            <person name="Cregan P."/>
            <person name="Specht J."/>
            <person name="Grimwood J."/>
            <person name="Rokhsar D."/>
            <person name="Stacey G."/>
            <person name="Shoemaker R."/>
            <person name="Jackson S."/>
        </authorList>
    </citation>
    <scope>NUCLEOTIDE SEQUENCE</scope>
    <source>
        <tissue evidence="1">Callus</tissue>
    </source>
</reference>